<dbReference type="InterPro" id="IPR014718">
    <property type="entry name" value="GH-type_carb-bd"/>
</dbReference>
<protein>
    <submittedName>
        <fullName evidence="1">Galactose mutarotase-like enzyme</fullName>
    </submittedName>
</protein>
<gene>
    <name evidence="1" type="ORF">EV212_10862</name>
</gene>
<name>A0A4R2L9A2_9FIRM</name>
<comment type="caution">
    <text evidence="1">The sequence shown here is derived from an EMBL/GenBank/DDBJ whole genome shotgun (WGS) entry which is preliminary data.</text>
</comment>
<dbReference type="GO" id="GO:0005975">
    <property type="term" value="P:carbohydrate metabolic process"/>
    <property type="evidence" value="ECO:0007669"/>
    <property type="project" value="InterPro"/>
</dbReference>
<dbReference type="GO" id="GO:0016853">
    <property type="term" value="F:isomerase activity"/>
    <property type="evidence" value="ECO:0007669"/>
    <property type="project" value="InterPro"/>
</dbReference>
<evidence type="ECO:0000313" key="2">
    <source>
        <dbReference type="Proteomes" id="UP000295711"/>
    </source>
</evidence>
<dbReference type="Gene3D" id="2.70.98.10">
    <property type="match status" value="1"/>
</dbReference>
<proteinExistence type="predicted"/>
<dbReference type="RefSeq" id="WP_243115516.1">
    <property type="nucleotide sequence ID" value="NZ_JANKAQ010000009.1"/>
</dbReference>
<dbReference type="SUPFAM" id="SSF74650">
    <property type="entry name" value="Galactose mutarotase-like"/>
    <property type="match status" value="1"/>
</dbReference>
<keyword evidence="2" id="KW-1185">Reference proteome</keyword>
<dbReference type="CDD" id="cd09024">
    <property type="entry name" value="Aldose_epim_lacX"/>
    <property type="match status" value="1"/>
</dbReference>
<dbReference type="InterPro" id="IPR011013">
    <property type="entry name" value="Gal_mutarotase_sf_dom"/>
</dbReference>
<dbReference type="InterPro" id="IPR037481">
    <property type="entry name" value="LacX"/>
</dbReference>
<dbReference type="GO" id="GO:0030246">
    <property type="term" value="F:carbohydrate binding"/>
    <property type="evidence" value="ECO:0007669"/>
    <property type="project" value="InterPro"/>
</dbReference>
<dbReference type="AlphaFoldDB" id="A0A4R2L9A2"/>
<reference evidence="1 2" key="1">
    <citation type="submission" date="2019-03" db="EMBL/GenBank/DDBJ databases">
        <title>Genomic Encyclopedia of Type Strains, Phase IV (KMG-IV): sequencing the most valuable type-strain genomes for metagenomic binning, comparative biology and taxonomic classification.</title>
        <authorList>
            <person name="Goeker M."/>
        </authorList>
    </citation>
    <scope>NUCLEOTIDE SEQUENCE [LARGE SCALE GENOMIC DNA]</scope>
    <source>
        <strain evidence="1 2">DSM 28559</strain>
    </source>
</reference>
<evidence type="ECO:0000313" key="1">
    <source>
        <dbReference type="EMBL" id="TCO84303.1"/>
    </source>
</evidence>
<dbReference type="PANTHER" id="PTHR11122:SF13">
    <property type="entry name" value="GLUCOSE-6-PHOSPHATE 1-EPIMERASE"/>
    <property type="match status" value="1"/>
</dbReference>
<dbReference type="Pfam" id="PF01263">
    <property type="entry name" value="Aldose_epim"/>
    <property type="match status" value="1"/>
</dbReference>
<dbReference type="EMBL" id="SLXA01000008">
    <property type="protein sequence ID" value="TCO84303.1"/>
    <property type="molecule type" value="Genomic_DNA"/>
</dbReference>
<sequence>MGLFKRKQVSRFYFLRNDELVVYINNQGAELMSVKDAKNKTEYMWNGDPDYWNRRSPLLFPVVGELNGQTYRHNGREYRMPRHGFARDMIFSKSAETDDQIWFVLDSNDVTKKSYPFDFHLAVRYRLRGRVLEVKWVVTNRDSEPMLFSIGGHPAFRCPLEKNQAQTDYYIGFDMEGRGNPKYHSISRRGLYEPQEYELPLEQGLYRFDRETFTKDTLIFENQTTRVYLIRPDKRPYVTVTFAAPLFGVWSPPGKQAPFVCIEPWYGRCDREGFSGDLIEKDWIQCLQPNEIFEAAYFMEFS</sequence>
<organism evidence="1 2">
    <name type="scientific">Frisingicoccus caecimuris</name>
    <dbReference type="NCBI Taxonomy" id="1796636"/>
    <lineage>
        <taxon>Bacteria</taxon>
        <taxon>Bacillati</taxon>
        <taxon>Bacillota</taxon>
        <taxon>Clostridia</taxon>
        <taxon>Lachnospirales</taxon>
        <taxon>Lachnospiraceae</taxon>
        <taxon>Frisingicoccus</taxon>
    </lineage>
</organism>
<accession>A0A4R2L9A2</accession>
<dbReference type="InterPro" id="IPR008183">
    <property type="entry name" value="Aldose_1/G6P_1-epimerase"/>
</dbReference>
<dbReference type="PANTHER" id="PTHR11122">
    <property type="entry name" value="APOSPORY-ASSOCIATED PROTEIN C-RELATED"/>
    <property type="match status" value="1"/>
</dbReference>
<dbReference type="Proteomes" id="UP000295711">
    <property type="component" value="Unassembled WGS sequence"/>
</dbReference>